<sequence>MSNKNCRINSKTKINVRNLFIQLLSQELCVFAYTSSANKTTTDRMLITTETVLSIRFVLAHCSQSKSSIITCSELSSTCQAVFTFTTHFSAPACIEQSCWQGSGVTKDLSLMKSMILIYVVDGYSQALVKNMEP</sequence>
<dbReference type="Proteomes" id="UP000204242">
    <property type="component" value="Genome"/>
</dbReference>
<dbReference type="EMBL" id="AB291167">
    <property type="protein sequence ID" value="BAF45648.1"/>
    <property type="molecule type" value="Genomic_DNA"/>
</dbReference>
<dbReference type="GeneID" id="5076295"/>
<name>A2Q0D3_9VIRU</name>
<dbReference type="RefSeq" id="YP_001031247.1">
    <property type="nucleotide sequence ID" value="NC_008959.1"/>
</dbReference>
<dbReference type="KEGG" id="vg:5076295"/>
<accession>A2Q0D3</accession>
<proteinExistence type="predicted"/>
<organism evidence="1 2">
    <name type="scientific">Ichnoviriform fugitivi</name>
    <dbReference type="NCBI Taxonomy" id="265522"/>
    <lineage>
        <taxon>Viruses</taxon>
        <taxon>Viruses incertae sedis</taxon>
        <taxon>Polydnaviriformidae</taxon>
        <taxon>Ichnoviriform</taxon>
    </lineage>
</organism>
<evidence type="ECO:0000313" key="1">
    <source>
        <dbReference type="EMBL" id="BAF45648.1"/>
    </source>
</evidence>
<protein>
    <submittedName>
        <fullName evidence="1">B2.2</fullName>
    </submittedName>
</protein>
<evidence type="ECO:0000313" key="2">
    <source>
        <dbReference type="Proteomes" id="UP000204242"/>
    </source>
</evidence>
<reference evidence="1 2" key="1">
    <citation type="journal article" date="2007" name="Virology">
        <title>Shared and species-specific features among ichnovirus genomes.</title>
        <authorList>
            <person name="Tanaka K."/>
            <person name="Lapointe R."/>
            <person name="Barney W.E."/>
            <person name="Makkay A.M."/>
            <person name="Stoltz D."/>
            <person name="Cusson M."/>
            <person name="Webb B.A."/>
        </authorList>
    </citation>
    <scope>NUCLEOTIDE SEQUENCE [LARGE SCALE GENOMIC DNA]</scope>
</reference>